<dbReference type="InterPro" id="IPR000644">
    <property type="entry name" value="CBS_dom"/>
</dbReference>
<evidence type="ECO:0000256" key="1">
    <source>
        <dbReference type="PROSITE-ProRule" id="PRU00703"/>
    </source>
</evidence>
<dbReference type="EMBL" id="VWOX01000005">
    <property type="protein sequence ID" value="KAA5543732.1"/>
    <property type="molecule type" value="Genomic_DNA"/>
</dbReference>
<dbReference type="CDD" id="cd02205">
    <property type="entry name" value="CBS_pair_SF"/>
    <property type="match status" value="1"/>
</dbReference>
<gene>
    <name evidence="3" type="ORF">FYK55_11130</name>
</gene>
<evidence type="ECO:0000259" key="2">
    <source>
        <dbReference type="PROSITE" id="PS51371"/>
    </source>
</evidence>
<sequence>MKPGQSVEPVQDWLLTSEESAMGFREDLCDESLDALAIRDAIAVRPLTLVRAAIAAMRSQSLGCVVIVNNDYAPTGIFSEQSVIQLLLRGASLDETSVSEFADPNFLSLPITTPISVAWDAIQSEGVRFICVTDTSGRLVGLTGQRGIAEYVSDCFAGQVAVQRLGSQPWMCAREGA</sequence>
<dbReference type="Gene3D" id="3.10.580.10">
    <property type="entry name" value="CBS-domain"/>
    <property type="match status" value="1"/>
</dbReference>
<dbReference type="SUPFAM" id="SSF54631">
    <property type="entry name" value="CBS-domain pair"/>
    <property type="match status" value="1"/>
</dbReference>
<organism evidence="3 4">
    <name type="scientific">Roseiconus nitratireducens</name>
    <dbReference type="NCBI Taxonomy" id="2605748"/>
    <lineage>
        <taxon>Bacteria</taxon>
        <taxon>Pseudomonadati</taxon>
        <taxon>Planctomycetota</taxon>
        <taxon>Planctomycetia</taxon>
        <taxon>Pirellulales</taxon>
        <taxon>Pirellulaceae</taxon>
        <taxon>Roseiconus</taxon>
    </lineage>
</organism>
<proteinExistence type="predicted"/>
<keyword evidence="4" id="KW-1185">Reference proteome</keyword>
<dbReference type="Pfam" id="PF00571">
    <property type="entry name" value="CBS"/>
    <property type="match status" value="2"/>
</dbReference>
<evidence type="ECO:0000313" key="4">
    <source>
        <dbReference type="Proteomes" id="UP000324479"/>
    </source>
</evidence>
<accession>A0A5M6DBN5</accession>
<evidence type="ECO:0000313" key="3">
    <source>
        <dbReference type="EMBL" id="KAA5543732.1"/>
    </source>
</evidence>
<dbReference type="InterPro" id="IPR046342">
    <property type="entry name" value="CBS_dom_sf"/>
</dbReference>
<dbReference type="Proteomes" id="UP000324479">
    <property type="component" value="Unassembled WGS sequence"/>
</dbReference>
<keyword evidence="1" id="KW-0129">CBS domain</keyword>
<feature type="domain" description="CBS" evidence="2">
    <location>
        <begin position="37"/>
        <end position="95"/>
    </location>
</feature>
<protein>
    <submittedName>
        <fullName evidence="3">CBS domain-containing protein</fullName>
    </submittedName>
</protein>
<reference evidence="3 4" key="1">
    <citation type="submission" date="2019-08" db="EMBL/GenBank/DDBJ databases">
        <authorList>
            <person name="Dhanesh K."/>
            <person name="Kumar G."/>
            <person name="Sasikala C."/>
            <person name="Venkata Ramana C."/>
        </authorList>
    </citation>
    <scope>NUCLEOTIDE SEQUENCE [LARGE SCALE GENOMIC DNA]</scope>
    <source>
        <strain evidence="3 4">JC645</strain>
    </source>
</reference>
<dbReference type="AlphaFoldDB" id="A0A5M6DBN5"/>
<dbReference type="PROSITE" id="PS51371">
    <property type="entry name" value="CBS"/>
    <property type="match status" value="1"/>
</dbReference>
<name>A0A5M6DBN5_9BACT</name>
<comment type="caution">
    <text evidence="3">The sequence shown here is derived from an EMBL/GenBank/DDBJ whole genome shotgun (WGS) entry which is preliminary data.</text>
</comment>